<sequence length="239" mass="26880">MLASCAVAAASGFFIYYYCDNEQESVSVVDRGRDYGVRSSAGVQREAPSRRQRSADPPTSRLTSQLSTGQVSTDHASGALQYNRASTSALNGTNPTWLSSRADPKNLENARNDIDEMCQRNRQTEMETIRTARMTTDPLRTARNEDEHTSKGKQRVVVYTKQSYSRNVKTTAYDPKALLKDSTRQSVRLIPVAIDNPQVHTMQSHVDTEIIDGKQVNVEHRNEAMMKEDFRHHVLADSR</sequence>
<name>A0A368FSC8_ANCCA</name>
<evidence type="ECO:0000256" key="1">
    <source>
        <dbReference type="SAM" id="MobiDB-lite"/>
    </source>
</evidence>
<feature type="region of interest" description="Disordered" evidence="1">
    <location>
        <begin position="86"/>
        <end position="105"/>
    </location>
</feature>
<keyword evidence="3" id="KW-1185">Reference proteome</keyword>
<reference evidence="2 3" key="1">
    <citation type="submission" date="2014-10" db="EMBL/GenBank/DDBJ databases">
        <title>Draft genome of the hookworm Ancylostoma caninum.</title>
        <authorList>
            <person name="Mitreva M."/>
        </authorList>
    </citation>
    <scope>NUCLEOTIDE SEQUENCE [LARGE SCALE GENOMIC DNA]</scope>
    <source>
        <strain evidence="2 3">Baltimore</strain>
    </source>
</reference>
<accession>A0A368FSC8</accession>
<dbReference type="EMBL" id="JOJR01000787">
    <property type="protein sequence ID" value="RCN34398.1"/>
    <property type="molecule type" value="Genomic_DNA"/>
</dbReference>
<feature type="compositionally biased region" description="Polar residues" evidence="1">
    <location>
        <begin position="86"/>
        <end position="99"/>
    </location>
</feature>
<feature type="region of interest" description="Disordered" evidence="1">
    <location>
        <begin position="38"/>
        <end position="75"/>
    </location>
</feature>
<feature type="compositionally biased region" description="Polar residues" evidence="1">
    <location>
        <begin position="60"/>
        <end position="75"/>
    </location>
</feature>
<dbReference type="Proteomes" id="UP000252519">
    <property type="component" value="Unassembled WGS sequence"/>
</dbReference>
<proteinExistence type="predicted"/>
<organism evidence="2 3">
    <name type="scientific">Ancylostoma caninum</name>
    <name type="common">Dog hookworm</name>
    <dbReference type="NCBI Taxonomy" id="29170"/>
    <lineage>
        <taxon>Eukaryota</taxon>
        <taxon>Metazoa</taxon>
        <taxon>Ecdysozoa</taxon>
        <taxon>Nematoda</taxon>
        <taxon>Chromadorea</taxon>
        <taxon>Rhabditida</taxon>
        <taxon>Rhabditina</taxon>
        <taxon>Rhabditomorpha</taxon>
        <taxon>Strongyloidea</taxon>
        <taxon>Ancylostomatidae</taxon>
        <taxon>Ancylostomatinae</taxon>
        <taxon>Ancylostoma</taxon>
    </lineage>
</organism>
<protein>
    <submittedName>
        <fullName evidence="2">Uncharacterized protein</fullName>
    </submittedName>
</protein>
<dbReference type="AlphaFoldDB" id="A0A368FSC8"/>
<evidence type="ECO:0000313" key="3">
    <source>
        <dbReference type="Proteomes" id="UP000252519"/>
    </source>
</evidence>
<evidence type="ECO:0000313" key="2">
    <source>
        <dbReference type="EMBL" id="RCN34398.1"/>
    </source>
</evidence>
<comment type="caution">
    <text evidence="2">The sequence shown here is derived from an EMBL/GenBank/DDBJ whole genome shotgun (WGS) entry which is preliminary data.</text>
</comment>
<gene>
    <name evidence="2" type="ORF">ANCCAN_19761</name>
</gene>
<dbReference type="OrthoDB" id="5819366at2759"/>